<comment type="caution">
    <text evidence="2">The sequence shown here is derived from an EMBL/GenBank/DDBJ whole genome shotgun (WGS) entry which is preliminary data.</text>
</comment>
<name>A0A2N7GLC8_9VIBR</name>
<dbReference type="InterPro" id="IPR036736">
    <property type="entry name" value="ACP-like_sf"/>
</dbReference>
<dbReference type="SUPFAM" id="SSF47336">
    <property type="entry name" value="ACP-like"/>
    <property type="match status" value="1"/>
</dbReference>
<dbReference type="EMBL" id="MCXM01000016">
    <property type="protein sequence ID" value="PMK46423.1"/>
    <property type="molecule type" value="Genomic_DNA"/>
</dbReference>
<feature type="domain" description="Carrier" evidence="1">
    <location>
        <begin position="1"/>
        <end position="80"/>
    </location>
</feature>
<dbReference type="Proteomes" id="UP000235554">
    <property type="component" value="Unassembled WGS sequence"/>
</dbReference>
<evidence type="ECO:0000313" key="3">
    <source>
        <dbReference type="EMBL" id="PMM55451.1"/>
    </source>
</evidence>
<evidence type="ECO:0000313" key="4">
    <source>
        <dbReference type="Proteomes" id="UP000235554"/>
    </source>
</evidence>
<dbReference type="InterPro" id="IPR009081">
    <property type="entry name" value="PP-bd_ACP"/>
</dbReference>
<reference evidence="4" key="1">
    <citation type="submission" date="2016-07" db="EMBL/GenBank/DDBJ databases">
        <title>Nontailed viruses are major unrecognized killers of bacteria in the ocean.</title>
        <authorList>
            <person name="Kauffman K."/>
            <person name="Hussain F."/>
            <person name="Yang J."/>
            <person name="Arevalo P."/>
            <person name="Brown J."/>
            <person name="Cutler M."/>
            <person name="Kelly L."/>
            <person name="Polz M.F."/>
        </authorList>
    </citation>
    <scope>NUCLEOTIDE SEQUENCE [LARGE SCALE GENOMIC DNA]</scope>
    <source>
        <strain evidence="4">10N.261.48.A1</strain>
        <strain>10N.261.52.F7</strain>
    </source>
</reference>
<organism evidence="2">
    <name type="scientific">Vibrio lentus</name>
    <dbReference type="NCBI Taxonomy" id="136468"/>
    <lineage>
        <taxon>Bacteria</taxon>
        <taxon>Pseudomonadati</taxon>
        <taxon>Pseudomonadota</taxon>
        <taxon>Gammaproteobacteria</taxon>
        <taxon>Vibrionales</taxon>
        <taxon>Vibrionaceae</taxon>
        <taxon>Vibrio</taxon>
    </lineage>
</organism>
<dbReference type="EMBL" id="MCZJ01000045">
    <property type="protein sequence ID" value="PMM55451.1"/>
    <property type="molecule type" value="Genomic_DNA"/>
</dbReference>
<gene>
    <name evidence="3" type="ORF">BCT50_10915</name>
    <name evidence="2" type="ORF">BCT99_20810</name>
</gene>
<dbReference type="PROSITE" id="PS50075">
    <property type="entry name" value="CARRIER"/>
    <property type="match status" value="1"/>
</dbReference>
<reference evidence="2" key="3">
    <citation type="journal article" date="2018" name="Nature">
        <title>A major lineage of non-tailed dsDNA viruses as unrecognized killers of marine bacteria.</title>
        <authorList>
            <person name="Kauffman K.M."/>
            <person name="Hussain F.A."/>
            <person name="Yang J."/>
            <person name="Arevalo P."/>
            <person name="Brown J.M."/>
            <person name="Chang W.K."/>
            <person name="VanInsberghe D."/>
            <person name="Elsherbini J."/>
            <person name="Sharma R.S."/>
            <person name="Cutler M.B."/>
            <person name="Kelly L."/>
            <person name="Polz M.F."/>
        </authorList>
    </citation>
    <scope>NUCLEOTIDE SEQUENCE</scope>
    <source>
        <strain evidence="3">10N.261.48.A1</strain>
        <strain evidence="2">10N.261.52.F7</strain>
    </source>
</reference>
<proteinExistence type="predicted"/>
<dbReference type="AlphaFoldDB" id="A0A2N7GLC8"/>
<evidence type="ECO:0000259" key="1">
    <source>
        <dbReference type="PROSITE" id="PS50075"/>
    </source>
</evidence>
<accession>A0A2N7GLC8</accession>
<sequence>MYINEVATIVKKTLVNLPASDKLSHEDNLYNLGMTSLMSVNLMVELEEYFNFHFPHTALNINTFQSIKSIDAVISEVLSN</sequence>
<dbReference type="Pfam" id="PF00550">
    <property type="entry name" value="PP-binding"/>
    <property type="match status" value="1"/>
</dbReference>
<dbReference type="Gene3D" id="1.10.1200.10">
    <property type="entry name" value="ACP-like"/>
    <property type="match status" value="1"/>
</dbReference>
<reference evidence="2" key="2">
    <citation type="submission" date="2016-07" db="EMBL/GenBank/DDBJ databases">
        <authorList>
            <person name="Kauffman K."/>
            <person name="Arevalo P."/>
            <person name="Polz M.F."/>
        </authorList>
    </citation>
    <scope>NUCLEOTIDE SEQUENCE</scope>
    <source>
        <strain evidence="3">10N.261.48.A1</strain>
        <strain evidence="2">10N.261.52.F7</strain>
    </source>
</reference>
<protein>
    <recommendedName>
        <fullName evidence="1">Carrier domain-containing protein</fullName>
    </recommendedName>
</protein>
<dbReference type="RefSeq" id="WP_102278969.1">
    <property type="nucleotide sequence ID" value="NZ_JAJGZN020000005.1"/>
</dbReference>
<evidence type="ECO:0000313" key="2">
    <source>
        <dbReference type="EMBL" id="PMK46423.1"/>
    </source>
</evidence>